<keyword evidence="10" id="KW-1185">Reference proteome</keyword>
<feature type="compositionally biased region" description="Acidic residues" evidence="6">
    <location>
        <begin position="582"/>
        <end position="591"/>
    </location>
</feature>
<sequence length="1153" mass="127541">MSPQQENTGQSRSASLTGETKICALPDNKKKMKTLTQRRQSAPSLVISKALTKTRTISRENCLSPISPESCPLVQSFLTPSRTFVTHGHAQLKTGLQTQERHLFLFNDILLIAKAKSSTHFKLKAQVRVCEMWTASCMEEVCEGSTSPERSFVMGWPTFNCVANFSSMEQKERWLSFIKSRIKEEKEKEDPKTTLLKIFAKDIGNCAYAKTLTVSHMDCATEVIHMTLQQFGISGCVKDFQLWVISRKDDPPYPLIGHEFPFSIKMSHIREKASQSGGGKDPSTPLDLLEQLPLDTQCQFILKPSRMAVGESLTEPAQKPLRRKRSIINWAFWRGSSSQLDCLPTSPTSPAPGRLFGLPLSAVCEGDALPKPVMDMLAFLFREGPFTRGIFRRSASAKACREMKERLNAGADDIPLTCESIFVTAAVFKDFLRHIPGSLLSQDLYEQWVGVMEQAGESEEDKVQAVQRLVQRLPKENQLLLSHMLAVLHCIQHHAHHNQMNSFNLSVCIAPSMLWAPAPCSPDVESEGTKKVSEVVRFMIEHCRRVLGDDVTSLFGGIPQKGSDHISDTSTVQLNDSSYDSLENELNDDAESPFQDLRGSKDKQENRSRDSVITLSDCDLDQCDPDSVPALILLQLPPLAHPRRFAPAATHSSLHRDSSEQDTPSPQGSRRLRRCSEPVIGHPTSNLVPNLGPHGNVIRKASYDAVSNHSEDKVFMDGLHELQQDRRMGLGSGGSSEERDKRSPRDAPRRKHKQPSPLRLDISCSSLSSPATSPSGSSMSSLDSAFSQCSTDCTTHAPTDPCSSNPGALGNSSPSYPTPTSPRSPIATFPLSSAPTPSPSTTCPREPCDWNLHRITHGLHPNTWLKRDRRLSLRQQDKCGWEEEEPREPGNRPDNKPLPSNGSSGMLVTSDRKAHGLDEPSKKRSSSPPSYQQAMLQIQGSRSPFYKGKDKVLTVKELRQLHEQISARGTGSDITHTNASAGRGSLPQSVFFGQSSPCLTLQKQKSHSLISAVEGSRNDCVAGRRASEPLADSCLLDPKSTLHLEKLHRQTLAHGNKTGKGLQDCGVKGSSMELLHSSLGPDPEPRLCLSSSATQAVRDYFSQTHTDPDSCLRTSQEVANAIVQGKREWRSRRCSDPRFDDFEQMFFAEESYV</sequence>
<evidence type="ECO:0000256" key="1">
    <source>
        <dbReference type="ARBA" id="ARBA00022468"/>
    </source>
</evidence>
<dbReference type="InterPro" id="IPR029071">
    <property type="entry name" value="Ubiquitin-like_domsf"/>
</dbReference>
<feature type="compositionally biased region" description="Polar residues" evidence="6">
    <location>
        <begin position="788"/>
        <end position="806"/>
    </location>
</feature>
<evidence type="ECO:0000313" key="9">
    <source>
        <dbReference type="EMBL" id="KAI1899302.1"/>
    </source>
</evidence>
<dbReference type="InterPro" id="IPR000159">
    <property type="entry name" value="RA_dom"/>
</dbReference>
<feature type="region of interest" description="Disordered" evidence="6">
    <location>
        <begin position="647"/>
        <end position="672"/>
    </location>
</feature>
<dbReference type="SUPFAM" id="SSF54236">
    <property type="entry name" value="Ubiquitin-like"/>
    <property type="match status" value="1"/>
</dbReference>
<name>A0A8T3DRM4_9TELE</name>
<accession>A0A8T3DRM4</accession>
<dbReference type="Pfam" id="PF00620">
    <property type="entry name" value="RhoGAP"/>
    <property type="match status" value="1"/>
</dbReference>
<feature type="domain" description="Ras-associating" evidence="7">
    <location>
        <begin position="192"/>
        <end position="274"/>
    </location>
</feature>
<feature type="domain" description="Rho-GAP" evidence="8">
    <location>
        <begin position="358"/>
        <end position="547"/>
    </location>
</feature>
<dbReference type="InterPro" id="IPR011993">
    <property type="entry name" value="PH-like_dom_sf"/>
</dbReference>
<dbReference type="OrthoDB" id="9994905at2759"/>
<evidence type="ECO:0000256" key="6">
    <source>
        <dbReference type="SAM" id="MobiDB-lite"/>
    </source>
</evidence>
<dbReference type="PANTHER" id="PTHR23179:SF28">
    <property type="entry name" value="RHO GTPASE-ACTIVATING PROTEIN 20"/>
    <property type="match status" value="1"/>
</dbReference>
<dbReference type="CDD" id="cd04402">
    <property type="entry name" value="RhoGAP_ARHGAP20"/>
    <property type="match status" value="1"/>
</dbReference>
<evidence type="ECO:0000256" key="3">
    <source>
        <dbReference type="ARBA" id="ARBA00055252"/>
    </source>
</evidence>
<reference evidence="9" key="1">
    <citation type="submission" date="2021-01" db="EMBL/GenBank/DDBJ databases">
        <authorList>
            <person name="Zahm M."/>
            <person name="Roques C."/>
            <person name="Cabau C."/>
            <person name="Klopp C."/>
            <person name="Donnadieu C."/>
            <person name="Jouanno E."/>
            <person name="Lampietro C."/>
            <person name="Louis A."/>
            <person name="Herpin A."/>
            <person name="Echchiki A."/>
            <person name="Berthelot C."/>
            <person name="Parey E."/>
            <person name="Roest-Crollius H."/>
            <person name="Braasch I."/>
            <person name="Postlethwait J."/>
            <person name="Bobe J."/>
            <person name="Montfort J."/>
            <person name="Bouchez O."/>
            <person name="Begum T."/>
            <person name="Mejri S."/>
            <person name="Adams A."/>
            <person name="Chen W.-J."/>
            <person name="Guiguen Y."/>
        </authorList>
    </citation>
    <scope>NUCLEOTIDE SEQUENCE</scope>
    <source>
        <tissue evidence="9">Blood</tissue>
    </source>
</reference>
<dbReference type="FunFam" id="2.30.29.30:FF:000217">
    <property type="entry name" value="Rho GTPase activating protein 20"/>
    <property type="match status" value="1"/>
</dbReference>
<dbReference type="InterPro" id="IPR047887">
    <property type="entry name" value="ARHGAP20_PH"/>
</dbReference>
<evidence type="ECO:0000256" key="2">
    <source>
        <dbReference type="ARBA" id="ARBA00022553"/>
    </source>
</evidence>
<dbReference type="InterPro" id="IPR000198">
    <property type="entry name" value="RhoGAP_dom"/>
</dbReference>
<dbReference type="EMBL" id="JAERUA010000005">
    <property type="protein sequence ID" value="KAI1899302.1"/>
    <property type="molecule type" value="Genomic_DNA"/>
</dbReference>
<feature type="region of interest" description="Disordered" evidence="6">
    <location>
        <begin position="1"/>
        <end position="21"/>
    </location>
</feature>
<dbReference type="InterPro" id="IPR047886">
    <property type="entry name" value="ARHGAP20-like_RhoGAP"/>
</dbReference>
<dbReference type="GO" id="GO:0005096">
    <property type="term" value="F:GTPase activator activity"/>
    <property type="evidence" value="ECO:0007669"/>
    <property type="project" value="UniProtKB-KW"/>
</dbReference>
<dbReference type="Pfam" id="PF22286">
    <property type="entry name" value="RHG20_PH"/>
    <property type="match status" value="1"/>
</dbReference>
<dbReference type="CDD" id="cd17115">
    <property type="entry name" value="RA_RHG20"/>
    <property type="match status" value="1"/>
</dbReference>
<proteinExistence type="predicted"/>
<dbReference type="SUPFAM" id="SSF50729">
    <property type="entry name" value="PH domain-like"/>
    <property type="match status" value="1"/>
</dbReference>
<dbReference type="FunFam" id="1.10.555.10:FF:000025">
    <property type="entry name" value="Rho GTPase-activating protein 20"/>
    <property type="match status" value="1"/>
</dbReference>
<dbReference type="PROSITE" id="PS50200">
    <property type="entry name" value="RA"/>
    <property type="match status" value="1"/>
</dbReference>
<dbReference type="GO" id="GO:0035023">
    <property type="term" value="P:regulation of Rho protein signal transduction"/>
    <property type="evidence" value="ECO:0007669"/>
    <property type="project" value="InterPro"/>
</dbReference>
<evidence type="ECO:0000259" key="8">
    <source>
        <dbReference type="PROSITE" id="PS50238"/>
    </source>
</evidence>
<evidence type="ECO:0000313" key="10">
    <source>
        <dbReference type="Proteomes" id="UP000829720"/>
    </source>
</evidence>
<dbReference type="GO" id="GO:0007165">
    <property type="term" value="P:signal transduction"/>
    <property type="evidence" value="ECO:0007669"/>
    <property type="project" value="InterPro"/>
</dbReference>
<evidence type="ECO:0000259" key="7">
    <source>
        <dbReference type="PROSITE" id="PS50200"/>
    </source>
</evidence>
<feature type="compositionally biased region" description="Polar residues" evidence="6">
    <location>
        <begin position="898"/>
        <end position="907"/>
    </location>
</feature>
<dbReference type="AlphaFoldDB" id="A0A8T3DRM4"/>
<feature type="compositionally biased region" description="Polar residues" evidence="6">
    <location>
        <begin position="1"/>
        <end position="18"/>
    </location>
</feature>
<feature type="compositionally biased region" description="Basic and acidic residues" evidence="6">
    <location>
        <begin position="877"/>
        <end position="895"/>
    </location>
</feature>
<evidence type="ECO:0000256" key="4">
    <source>
        <dbReference type="ARBA" id="ARBA00070254"/>
    </source>
</evidence>
<feature type="compositionally biased region" description="Basic and acidic residues" evidence="6">
    <location>
        <begin position="736"/>
        <end position="747"/>
    </location>
</feature>
<feature type="compositionally biased region" description="Low complexity" evidence="6">
    <location>
        <begin position="823"/>
        <end position="842"/>
    </location>
</feature>
<dbReference type="SUPFAM" id="SSF48350">
    <property type="entry name" value="GTPase activation domain, GAP"/>
    <property type="match status" value="1"/>
</dbReference>
<dbReference type="CDD" id="cd13319">
    <property type="entry name" value="PH_RARhoGAP"/>
    <property type="match status" value="1"/>
</dbReference>
<dbReference type="InterPro" id="IPR047888">
    <property type="entry name" value="ARHGAP20_RA"/>
</dbReference>
<dbReference type="PANTHER" id="PTHR23179">
    <property type="entry name" value="T-CELL ACTIVATION RHO GTPASE ACTIVATING PROTEIN-RELATED"/>
    <property type="match status" value="1"/>
</dbReference>
<feature type="region of interest" description="Disordered" evidence="6">
    <location>
        <begin position="723"/>
        <end position="843"/>
    </location>
</feature>
<dbReference type="InterPro" id="IPR008936">
    <property type="entry name" value="Rho_GTPase_activation_prot"/>
</dbReference>
<comment type="caution">
    <text evidence="9">The sequence shown here is derived from an EMBL/GenBank/DDBJ whole genome shotgun (WGS) entry which is preliminary data.</text>
</comment>
<feature type="region of interest" description="Disordered" evidence="6">
    <location>
        <begin position="582"/>
        <end position="609"/>
    </location>
</feature>
<dbReference type="Gene3D" id="2.30.29.30">
    <property type="entry name" value="Pleckstrin-homology domain (PH domain)/Phosphotyrosine-binding domain (PTB)"/>
    <property type="match status" value="1"/>
</dbReference>
<feature type="compositionally biased region" description="Basic and acidic residues" evidence="6">
    <location>
        <begin position="598"/>
        <end position="609"/>
    </location>
</feature>
<feature type="compositionally biased region" description="Basic and acidic residues" evidence="6">
    <location>
        <begin position="910"/>
        <end position="922"/>
    </location>
</feature>
<keyword evidence="2" id="KW-0597">Phosphoprotein</keyword>
<organism evidence="9 10">
    <name type="scientific">Albula goreensis</name>
    <dbReference type="NCBI Taxonomy" id="1534307"/>
    <lineage>
        <taxon>Eukaryota</taxon>
        <taxon>Metazoa</taxon>
        <taxon>Chordata</taxon>
        <taxon>Craniata</taxon>
        <taxon>Vertebrata</taxon>
        <taxon>Euteleostomi</taxon>
        <taxon>Actinopterygii</taxon>
        <taxon>Neopterygii</taxon>
        <taxon>Teleostei</taxon>
        <taxon>Albuliformes</taxon>
        <taxon>Albulidae</taxon>
        <taxon>Albula</taxon>
    </lineage>
</organism>
<evidence type="ECO:0000256" key="5">
    <source>
        <dbReference type="ARBA" id="ARBA00083374"/>
    </source>
</evidence>
<gene>
    <name evidence="9" type="ORF">AGOR_G00060400</name>
</gene>
<dbReference type="SMART" id="SM00324">
    <property type="entry name" value="RhoGAP"/>
    <property type="match status" value="1"/>
</dbReference>
<dbReference type="Gene3D" id="1.10.555.10">
    <property type="entry name" value="Rho GTPase activation protein"/>
    <property type="match status" value="1"/>
</dbReference>
<dbReference type="Pfam" id="PF00788">
    <property type="entry name" value="RA"/>
    <property type="match status" value="1"/>
</dbReference>
<feature type="region of interest" description="Disordered" evidence="6">
    <location>
        <begin position="877"/>
        <end position="943"/>
    </location>
</feature>
<protein>
    <recommendedName>
        <fullName evidence="4">Rho GTPase-activating protein 20</fullName>
    </recommendedName>
    <alternativeName>
        <fullName evidence="5">Rho-type GTPase-activating protein 20</fullName>
    </alternativeName>
</protein>
<dbReference type="Proteomes" id="UP000829720">
    <property type="component" value="Unassembled WGS sequence"/>
</dbReference>
<comment type="function">
    <text evidence="3">GTPase activator for the Rho-type GTPases by converting them to an inactive GDP-bound state.</text>
</comment>
<keyword evidence="1" id="KW-0343">GTPase activation</keyword>
<feature type="compositionally biased region" description="Polar residues" evidence="6">
    <location>
        <begin position="931"/>
        <end position="942"/>
    </location>
</feature>
<dbReference type="PROSITE" id="PS50238">
    <property type="entry name" value="RHOGAP"/>
    <property type="match status" value="1"/>
</dbReference>
<dbReference type="Gene3D" id="3.10.20.90">
    <property type="entry name" value="Phosphatidylinositol 3-kinase Catalytic Subunit, Chain A, domain 1"/>
    <property type="match status" value="1"/>
</dbReference>
<feature type="compositionally biased region" description="Low complexity" evidence="6">
    <location>
        <begin position="763"/>
        <end position="787"/>
    </location>
</feature>